<comment type="caution">
    <text evidence="2">The sequence shown here is derived from an EMBL/GenBank/DDBJ whole genome shotgun (WGS) entry which is preliminary data.</text>
</comment>
<gene>
    <name evidence="2" type="ORF">ACFSR2_05955</name>
</gene>
<accession>A0ABW5J6H0</accession>
<dbReference type="PANTHER" id="PTHR10151:SF120">
    <property type="entry name" value="BIS(5'-ADENOSYL)-TRIPHOSPHATASE"/>
    <property type="match status" value="1"/>
</dbReference>
<dbReference type="PANTHER" id="PTHR10151">
    <property type="entry name" value="ECTONUCLEOTIDE PYROPHOSPHATASE/PHOSPHODIESTERASE"/>
    <property type="match status" value="1"/>
</dbReference>
<dbReference type="Proteomes" id="UP001597510">
    <property type="component" value="Unassembled WGS sequence"/>
</dbReference>
<evidence type="ECO:0000256" key="1">
    <source>
        <dbReference type="SAM" id="SignalP"/>
    </source>
</evidence>
<reference evidence="3" key="1">
    <citation type="journal article" date="2019" name="Int. J. Syst. Evol. Microbiol.">
        <title>The Global Catalogue of Microorganisms (GCM) 10K type strain sequencing project: providing services to taxonomists for standard genome sequencing and annotation.</title>
        <authorList>
            <consortium name="The Broad Institute Genomics Platform"/>
            <consortium name="The Broad Institute Genome Sequencing Center for Infectious Disease"/>
            <person name="Wu L."/>
            <person name="Ma J."/>
        </authorList>
    </citation>
    <scope>NUCLEOTIDE SEQUENCE [LARGE SCALE GENOMIC DNA]</scope>
    <source>
        <strain evidence="3">KCTC 52344</strain>
    </source>
</reference>
<dbReference type="InterPro" id="IPR002591">
    <property type="entry name" value="Phosphodiest/P_Trfase"/>
</dbReference>
<keyword evidence="1" id="KW-0732">Signal</keyword>
<evidence type="ECO:0000313" key="2">
    <source>
        <dbReference type="EMBL" id="MFD2520416.1"/>
    </source>
</evidence>
<dbReference type="InterPro" id="IPR017850">
    <property type="entry name" value="Alkaline_phosphatase_core_sf"/>
</dbReference>
<dbReference type="Gene3D" id="3.40.720.10">
    <property type="entry name" value="Alkaline Phosphatase, subunit A"/>
    <property type="match status" value="1"/>
</dbReference>
<feature type="chain" id="PRO_5046480144" evidence="1">
    <location>
        <begin position="25"/>
        <end position="512"/>
    </location>
</feature>
<name>A0ABW5J6H0_9BACT</name>
<dbReference type="EMBL" id="JBHULC010000005">
    <property type="protein sequence ID" value="MFD2520416.1"/>
    <property type="molecule type" value="Genomic_DNA"/>
</dbReference>
<keyword evidence="3" id="KW-1185">Reference proteome</keyword>
<dbReference type="RefSeq" id="WP_340239065.1">
    <property type="nucleotide sequence ID" value="NZ_JBBEWC010000011.1"/>
</dbReference>
<sequence>MKTSVKKAFIFTCLLFSVTFISQAQKTQDLRTLLVFFDGLRPDYITPEIMPNLYAFSKKGAYGKKHHSVFPTVTRVNSSSYSTGSYPKTHGLMGNTVYFPKVDAKQGLNTGEAENLNKINESEGGNLLTTTSIGEVLTKAGKKMMVFSSGSSGQALLQNHKVGNGAVINTSMILPKSFEATVLKEIGPIPESTKPKPNGLQHKWIADALMKYGITLDGPLVSALWFSDPDGAAHTFGIGSDIAMESIKIVDEQFGRILADIEQKGLTNNFNIIISADHGFATFVGKTNITDFLIKEGFKQSKESEDVVVSETAIYVQNHDKDKIQKIVSALQAQEWVGGIYTKAIKAGDTKGFIAGTLSFESIHWNHPFRTSDILVDYNWNDNKNDKGYAGTSYAKGVAGHGSLSPYEVHIALLAYGPSFKKAFESNLPTSNVDLVPTVLHLHKIDIPNSMNGRVFHELLIEKNTSKLPQVKIEKISTKTDYNGGSYEITLQQSIVGKYRYLDFSKVVRTSK</sequence>
<organism evidence="2 3">
    <name type="scientific">Emticicia soli</name>
    <dbReference type="NCBI Taxonomy" id="2027878"/>
    <lineage>
        <taxon>Bacteria</taxon>
        <taxon>Pseudomonadati</taxon>
        <taxon>Bacteroidota</taxon>
        <taxon>Cytophagia</taxon>
        <taxon>Cytophagales</taxon>
        <taxon>Leadbetterellaceae</taxon>
        <taxon>Emticicia</taxon>
    </lineage>
</organism>
<dbReference type="Pfam" id="PF01663">
    <property type="entry name" value="Phosphodiest"/>
    <property type="match status" value="1"/>
</dbReference>
<feature type="signal peptide" evidence="1">
    <location>
        <begin position="1"/>
        <end position="24"/>
    </location>
</feature>
<dbReference type="SUPFAM" id="SSF53649">
    <property type="entry name" value="Alkaline phosphatase-like"/>
    <property type="match status" value="1"/>
</dbReference>
<protein>
    <submittedName>
        <fullName evidence="2">Alkaline phosphatase family protein</fullName>
    </submittedName>
</protein>
<proteinExistence type="predicted"/>
<evidence type="ECO:0000313" key="3">
    <source>
        <dbReference type="Proteomes" id="UP001597510"/>
    </source>
</evidence>